<organism evidence="2">
    <name type="scientific">Phallusia mammillata</name>
    <dbReference type="NCBI Taxonomy" id="59560"/>
    <lineage>
        <taxon>Eukaryota</taxon>
        <taxon>Metazoa</taxon>
        <taxon>Chordata</taxon>
        <taxon>Tunicata</taxon>
        <taxon>Ascidiacea</taxon>
        <taxon>Phlebobranchia</taxon>
        <taxon>Ascidiidae</taxon>
        <taxon>Phallusia</taxon>
    </lineage>
</organism>
<evidence type="ECO:0000313" key="2">
    <source>
        <dbReference type="EMBL" id="CAB3262895.1"/>
    </source>
</evidence>
<accession>A0A6F9DJ10</accession>
<reference evidence="2" key="1">
    <citation type="submission" date="2020-04" db="EMBL/GenBank/DDBJ databases">
        <authorList>
            <person name="Neveu A P."/>
        </authorList>
    </citation>
    <scope>NUCLEOTIDE SEQUENCE</scope>
    <source>
        <tissue evidence="2">Whole embryo</tissue>
    </source>
</reference>
<proteinExistence type="evidence at transcript level"/>
<protein>
    <submittedName>
        <fullName evidence="2">Uncharacterized protein LOC100184791</fullName>
    </submittedName>
</protein>
<sequence>MDDGSLCLFRDIKKIRDSLDKRVNTKFSVPKMPTKLEESPQAETSDENCSKKDTFDAESTETYDLDHDSSSSESSIELARDISFQPENIPLPHTDTDKQWRGCYNSTLNEELYSAPISKFKDPEMNLISPIAGCSEYPKLTSPIIERNINSKLELNEKFKGCTPPHVFHKLSELRKLTKINEQKEDELDIEWIPKPKSYCNDGCDPSWLEPEDALSLKAPLKCLPPRTYTPARKKMAPQRLSLPMQSHKRLIRSSSPNTVCLTKAKRMLMDAIDLSSISNVHSEEDSSVELVPRQDTPGTVNSDEIAAVDLSDLVSDLDSQQSSEIKSPIQKSSNLQIRRDPISLLPSPAGDPPRIVKVGRKLRHLYYQKDILES</sequence>
<dbReference type="EMBL" id="LR787033">
    <property type="protein sequence ID" value="CAB3262895.1"/>
    <property type="molecule type" value="mRNA"/>
</dbReference>
<feature type="region of interest" description="Disordered" evidence="1">
    <location>
        <begin position="23"/>
        <end position="77"/>
    </location>
</feature>
<name>A0A6F9DJ10_9ASCI</name>
<dbReference type="AlphaFoldDB" id="A0A6F9DJ10"/>
<feature type="region of interest" description="Disordered" evidence="1">
    <location>
        <begin position="319"/>
        <end position="351"/>
    </location>
</feature>
<gene>
    <name evidence="2" type="primary">LOC100184791</name>
</gene>
<evidence type="ECO:0000256" key="1">
    <source>
        <dbReference type="SAM" id="MobiDB-lite"/>
    </source>
</evidence>